<evidence type="ECO:0000313" key="4">
    <source>
        <dbReference type="Proteomes" id="UP000275749"/>
    </source>
</evidence>
<dbReference type="EMBL" id="RKHG01000001">
    <property type="protein sequence ID" value="ROR54937.1"/>
    <property type="molecule type" value="Genomic_DNA"/>
</dbReference>
<evidence type="ECO:0000256" key="2">
    <source>
        <dbReference type="SAM" id="Phobius"/>
    </source>
</evidence>
<feature type="compositionally biased region" description="Basic residues" evidence="1">
    <location>
        <begin position="246"/>
        <end position="255"/>
    </location>
</feature>
<feature type="region of interest" description="Disordered" evidence="1">
    <location>
        <begin position="200"/>
        <end position="277"/>
    </location>
</feature>
<feature type="transmembrane region" description="Helical" evidence="2">
    <location>
        <begin position="95"/>
        <end position="119"/>
    </location>
</feature>
<keyword evidence="2" id="KW-0812">Transmembrane</keyword>
<evidence type="ECO:0000313" key="3">
    <source>
        <dbReference type="EMBL" id="ROR54937.1"/>
    </source>
</evidence>
<feature type="transmembrane region" description="Helical" evidence="2">
    <location>
        <begin position="126"/>
        <end position="143"/>
    </location>
</feature>
<feature type="transmembrane region" description="Helical" evidence="2">
    <location>
        <begin position="56"/>
        <end position="89"/>
    </location>
</feature>
<feature type="transmembrane region" description="Helical" evidence="2">
    <location>
        <begin position="26"/>
        <end position="44"/>
    </location>
</feature>
<comment type="caution">
    <text evidence="3">The sequence shown here is derived from an EMBL/GenBank/DDBJ whole genome shotgun (WGS) entry which is preliminary data.</text>
</comment>
<protein>
    <submittedName>
        <fullName evidence="3">Uncharacterized protein</fullName>
    </submittedName>
</protein>
<organism evidence="3 4">
    <name type="scientific">Luteococcus japonicus</name>
    <dbReference type="NCBI Taxonomy" id="33984"/>
    <lineage>
        <taxon>Bacteria</taxon>
        <taxon>Bacillati</taxon>
        <taxon>Actinomycetota</taxon>
        <taxon>Actinomycetes</taxon>
        <taxon>Propionibacteriales</taxon>
        <taxon>Propionibacteriaceae</taxon>
        <taxon>Luteococcus</taxon>
    </lineage>
</organism>
<gene>
    <name evidence="3" type="ORF">EDD41_2172</name>
</gene>
<accession>A0A3N1ZWS7</accession>
<sequence length="277" mass="30686">MMTGVVVVHSCLSTFGQVNYPFSPVGHALSVILSIIAGALYLRIDRQTWDGETSHLWLARVALLICCLLLLVGIIGSPMIFMAAVALYLGQEGGWQRWVALGTGILCILGFLLLSLYFLDYWPDRVALAIMIWFPGLILYVLSRLRARRGDLPRLHERAVRAVPGLSHNAWSGPGCRPPCVVQLSPVDLLRDAARLLGHDQGGNLSSRSPQYFRDHRRHPDRRDWPDRSALARRAVALGNAPPRPARSRRSHGVPHHGADRHPMSGRSSVRLALADN</sequence>
<keyword evidence="2" id="KW-1133">Transmembrane helix</keyword>
<proteinExistence type="predicted"/>
<evidence type="ECO:0000256" key="1">
    <source>
        <dbReference type="SAM" id="MobiDB-lite"/>
    </source>
</evidence>
<keyword evidence="2" id="KW-0472">Membrane</keyword>
<dbReference type="AlphaFoldDB" id="A0A3N1ZWS7"/>
<reference evidence="3 4" key="1">
    <citation type="submission" date="2018-11" db="EMBL/GenBank/DDBJ databases">
        <title>Sequencing the genomes of 1000 actinobacteria strains.</title>
        <authorList>
            <person name="Klenk H.-P."/>
        </authorList>
    </citation>
    <scope>NUCLEOTIDE SEQUENCE [LARGE SCALE GENOMIC DNA]</scope>
    <source>
        <strain evidence="3 4">DSM 10546</strain>
    </source>
</reference>
<name>A0A3N1ZWS7_9ACTN</name>
<dbReference type="Proteomes" id="UP000275749">
    <property type="component" value="Unassembled WGS sequence"/>
</dbReference>